<keyword evidence="1" id="KW-0175">Coiled coil</keyword>
<reference evidence="2 3" key="1">
    <citation type="submission" date="2019-08" db="EMBL/GenBank/DDBJ databases">
        <title>In-depth cultivation of the pig gut microbiome towards novel bacterial diversity and tailored functional studies.</title>
        <authorList>
            <person name="Wylensek D."/>
            <person name="Hitch T.C.A."/>
            <person name="Clavel T."/>
        </authorList>
    </citation>
    <scope>NUCLEOTIDE SEQUENCE [LARGE SCALE GENOMIC DNA]</scope>
    <source>
        <strain evidence="2 3">BL-389-WT-3D</strain>
    </source>
</reference>
<comment type="caution">
    <text evidence="2">The sequence shown here is derived from an EMBL/GenBank/DDBJ whole genome shotgun (WGS) entry which is preliminary data.</text>
</comment>
<dbReference type="Proteomes" id="UP000462363">
    <property type="component" value="Unassembled WGS sequence"/>
</dbReference>
<dbReference type="Pfam" id="PF12958">
    <property type="entry name" value="DUF3847"/>
    <property type="match status" value="1"/>
</dbReference>
<dbReference type="EMBL" id="VUMB01000012">
    <property type="protein sequence ID" value="MSS40176.1"/>
    <property type="molecule type" value="Genomic_DNA"/>
</dbReference>
<evidence type="ECO:0000313" key="2">
    <source>
        <dbReference type="EMBL" id="MSS40176.1"/>
    </source>
</evidence>
<sequence>MMNEKLEKLNRQLAQGEARLRRAQHEEKILEHQIKQLTRKERTHRLCTRGAMLESFLIRPEVLTDDDVMEILKQAFSQTGMKEVVAESVKRRVAGEPLTE</sequence>
<feature type="coiled-coil region" evidence="1">
    <location>
        <begin position="6"/>
        <end position="40"/>
    </location>
</feature>
<evidence type="ECO:0000256" key="1">
    <source>
        <dbReference type="SAM" id="Coils"/>
    </source>
</evidence>
<dbReference type="AlphaFoldDB" id="A0A844F643"/>
<evidence type="ECO:0000313" key="3">
    <source>
        <dbReference type="Proteomes" id="UP000462363"/>
    </source>
</evidence>
<dbReference type="InterPro" id="IPR024215">
    <property type="entry name" value="DUF3847"/>
</dbReference>
<name>A0A844F643_CLOSV</name>
<protein>
    <submittedName>
        <fullName evidence="2">DUF3847 domain-containing protein</fullName>
    </submittedName>
</protein>
<gene>
    <name evidence="2" type="ORF">FYJ37_07385</name>
</gene>
<proteinExistence type="predicted"/>
<organism evidence="2 3">
    <name type="scientific">Clostridium scindens (strain JCM 10418 / VPI 12708)</name>
    <dbReference type="NCBI Taxonomy" id="29347"/>
    <lineage>
        <taxon>Bacteria</taxon>
        <taxon>Bacillati</taxon>
        <taxon>Bacillota</taxon>
        <taxon>Clostridia</taxon>
        <taxon>Lachnospirales</taxon>
        <taxon>Lachnospiraceae</taxon>
    </lineage>
</organism>
<accession>A0A844F643</accession>